<name>A0A843U963_COLES</name>
<protein>
    <submittedName>
        <fullName evidence="1">Uncharacterized protein</fullName>
    </submittedName>
</protein>
<evidence type="ECO:0000313" key="1">
    <source>
        <dbReference type="EMBL" id="MQL78617.1"/>
    </source>
</evidence>
<proteinExistence type="predicted"/>
<accession>A0A843U963</accession>
<dbReference type="EMBL" id="NMUH01000409">
    <property type="protein sequence ID" value="MQL78617.1"/>
    <property type="molecule type" value="Genomic_DNA"/>
</dbReference>
<keyword evidence="2" id="KW-1185">Reference proteome</keyword>
<dbReference type="AlphaFoldDB" id="A0A843U963"/>
<gene>
    <name evidence="1" type="ORF">Taro_011042</name>
</gene>
<comment type="caution">
    <text evidence="1">The sequence shown here is derived from an EMBL/GenBank/DDBJ whole genome shotgun (WGS) entry which is preliminary data.</text>
</comment>
<dbReference type="Proteomes" id="UP000652761">
    <property type="component" value="Unassembled WGS sequence"/>
</dbReference>
<evidence type="ECO:0000313" key="2">
    <source>
        <dbReference type="Proteomes" id="UP000652761"/>
    </source>
</evidence>
<organism evidence="1 2">
    <name type="scientific">Colocasia esculenta</name>
    <name type="common">Wild taro</name>
    <name type="synonym">Arum esculentum</name>
    <dbReference type="NCBI Taxonomy" id="4460"/>
    <lineage>
        <taxon>Eukaryota</taxon>
        <taxon>Viridiplantae</taxon>
        <taxon>Streptophyta</taxon>
        <taxon>Embryophyta</taxon>
        <taxon>Tracheophyta</taxon>
        <taxon>Spermatophyta</taxon>
        <taxon>Magnoliopsida</taxon>
        <taxon>Liliopsida</taxon>
        <taxon>Araceae</taxon>
        <taxon>Aroideae</taxon>
        <taxon>Colocasieae</taxon>
        <taxon>Colocasia</taxon>
    </lineage>
</organism>
<sequence length="398" mass="42803">MLQSTWVLSVKDREVGFVSHALWAPPDGGLGGGAGRAVGAVSRIVVTFVVKSFGTCGGTLCSCSSGLFSCRLEPWCIVLHFGWLLVLVWYRVSCCIPDPLSVVRQALVMACVPVGFPVLIWIPLRSTCCVLAFCGATVIVCPCRTTRTIWVISSGVGGHYLACRGVADSHVWLSRYPRWARSGHGLGGRRVMDGNATPRPVASWGPMAKSLGRRPFPLFWLFSFLLLPEEEKFLLSSSGGSGLAERRRLVRSGGVSCEASRIVAFVGDHGMWIPSVGLPADVATAEHVATSEKASPRSDMTLSRLGHDKSVVAACFPDATWVLVSEVQVAYACAPSTLWRSEVAVPVVRCCFSHGCSVSLVVTPSCSFSTLWRSGMSVLVSFFRMCLTPLVLRESSLA</sequence>
<reference evidence="1" key="1">
    <citation type="submission" date="2017-07" db="EMBL/GenBank/DDBJ databases">
        <title>Taro Niue Genome Assembly and Annotation.</title>
        <authorList>
            <person name="Atibalentja N."/>
            <person name="Keating K."/>
            <person name="Fields C.J."/>
        </authorList>
    </citation>
    <scope>NUCLEOTIDE SEQUENCE</scope>
    <source>
        <strain evidence="1">Niue_2</strain>
        <tissue evidence="1">Leaf</tissue>
    </source>
</reference>